<evidence type="ECO:0000313" key="1">
    <source>
        <dbReference type="EMBL" id="KII68013.1"/>
    </source>
</evidence>
<reference evidence="1 2" key="1">
    <citation type="journal article" date="2014" name="Genome Biol. Evol.">
        <title>The genome of the myxosporean Thelohanellus kitauei shows adaptations to nutrient acquisition within its fish host.</title>
        <authorList>
            <person name="Yang Y."/>
            <person name="Xiong J."/>
            <person name="Zhou Z."/>
            <person name="Huo F."/>
            <person name="Miao W."/>
            <person name="Ran C."/>
            <person name="Liu Y."/>
            <person name="Zhang J."/>
            <person name="Feng J."/>
            <person name="Wang M."/>
            <person name="Wang M."/>
            <person name="Wang L."/>
            <person name="Yao B."/>
        </authorList>
    </citation>
    <scope>NUCLEOTIDE SEQUENCE [LARGE SCALE GENOMIC DNA]</scope>
    <source>
        <strain evidence="1">Wuqing</strain>
    </source>
</reference>
<keyword evidence="2" id="KW-1185">Reference proteome</keyword>
<accession>A0A0C2JFH1</accession>
<protein>
    <submittedName>
        <fullName evidence="1">Uncharacterized protein</fullName>
    </submittedName>
</protein>
<dbReference type="Proteomes" id="UP000031668">
    <property type="component" value="Unassembled WGS sequence"/>
</dbReference>
<comment type="caution">
    <text evidence="1">The sequence shown here is derived from an EMBL/GenBank/DDBJ whole genome shotgun (WGS) entry which is preliminary data.</text>
</comment>
<organism evidence="1 2">
    <name type="scientific">Thelohanellus kitauei</name>
    <name type="common">Myxosporean</name>
    <dbReference type="NCBI Taxonomy" id="669202"/>
    <lineage>
        <taxon>Eukaryota</taxon>
        <taxon>Metazoa</taxon>
        <taxon>Cnidaria</taxon>
        <taxon>Myxozoa</taxon>
        <taxon>Myxosporea</taxon>
        <taxon>Bivalvulida</taxon>
        <taxon>Platysporina</taxon>
        <taxon>Myxobolidae</taxon>
        <taxon>Thelohanellus</taxon>
    </lineage>
</organism>
<dbReference type="AlphaFoldDB" id="A0A0C2JFH1"/>
<sequence length="99" mass="11547">MKRKVVCIRLSKRTLSPRIQRAHRKLNPTPTIPVQRHVFDIPIKHSKISPGLRYLQHDNISDGSAVTLYMHDFQTRLSKLTKECYWNLANHANSSPNQF</sequence>
<dbReference type="EMBL" id="JWZT01002990">
    <property type="protein sequence ID" value="KII68013.1"/>
    <property type="molecule type" value="Genomic_DNA"/>
</dbReference>
<evidence type="ECO:0000313" key="2">
    <source>
        <dbReference type="Proteomes" id="UP000031668"/>
    </source>
</evidence>
<proteinExistence type="predicted"/>
<gene>
    <name evidence="1" type="ORF">RF11_02015</name>
</gene>
<name>A0A0C2JFH1_THEKT</name>